<accession>A0ABZ0RM77</accession>
<comment type="subunit">
    <text evidence="3">Homodimer.</text>
</comment>
<feature type="domain" description="SIS" evidence="4">
    <location>
        <begin position="420"/>
        <end position="583"/>
    </location>
</feature>
<dbReference type="NCBIfam" id="TIGR00274">
    <property type="entry name" value="N-acetylmuramic acid 6-phosphate etherase"/>
    <property type="match status" value="1"/>
</dbReference>
<dbReference type="RefSeq" id="WP_319833387.1">
    <property type="nucleotide sequence ID" value="NZ_CP138858.1"/>
</dbReference>
<dbReference type="InterPro" id="IPR002731">
    <property type="entry name" value="ATPase_BadF"/>
</dbReference>
<evidence type="ECO:0000256" key="2">
    <source>
        <dbReference type="ARBA" id="ARBA00023277"/>
    </source>
</evidence>
<comment type="pathway">
    <text evidence="3">Amino-sugar metabolism; N-acetylmuramate degradation.</text>
</comment>
<dbReference type="NCBIfam" id="NF003915">
    <property type="entry name" value="PRK05441.1"/>
    <property type="match status" value="1"/>
</dbReference>
<gene>
    <name evidence="3 5" type="primary">murQ</name>
    <name evidence="5" type="ORF">SH580_02270</name>
</gene>
<comment type="function">
    <text evidence="3">Specifically catalyzes the cleavage of the D-lactyl ether substituent of MurNAc 6-phosphate, producing GlcNAc 6-phosphate and D-lactate.</text>
</comment>
<dbReference type="GO" id="GO:0016829">
    <property type="term" value="F:lyase activity"/>
    <property type="evidence" value="ECO:0007669"/>
    <property type="project" value="UniProtKB-KW"/>
</dbReference>
<comment type="miscellaneous">
    <text evidence="3">A lyase-type mechanism (elimination/hydration) is suggested for the cleavage of the lactyl ether bond of MurNAc 6-phosphate, with the formation of an alpha,beta-unsaturated aldehyde intermediate with (E)-stereochemistry, followed by the syn addition of water to give product.</text>
</comment>
<dbReference type="EC" id="4.2.1.126" evidence="3"/>
<keyword evidence="6" id="KW-1185">Reference proteome</keyword>
<dbReference type="PANTHER" id="PTHR10088:SF4">
    <property type="entry name" value="GLUCOKINASE REGULATORY PROTEIN"/>
    <property type="match status" value="1"/>
</dbReference>
<dbReference type="SUPFAM" id="SSF53067">
    <property type="entry name" value="Actin-like ATPase domain"/>
    <property type="match status" value="2"/>
</dbReference>
<reference evidence="5 6" key="1">
    <citation type="submission" date="2023-11" db="EMBL/GenBank/DDBJ databases">
        <title>Coraliomargarita sp. nov., isolated from marine algae.</title>
        <authorList>
            <person name="Lee J.K."/>
            <person name="Baek J.H."/>
            <person name="Kim J.M."/>
            <person name="Choi D.G."/>
            <person name="Jeon C.O."/>
        </authorList>
    </citation>
    <scope>NUCLEOTIDE SEQUENCE [LARGE SCALE GENOMIC DNA]</scope>
    <source>
        <strain evidence="5 6">J2-16</strain>
    </source>
</reference>
<dbReference type="CDD" id="cd05007">
    <property type="entry name" value="SIS_Etherase"/>
    <property type="match status" value="1"/>
</dbReference>
<dbReference type="InterPro" id="IPR046348">
    <property type="entry name" value="SIS_dom_sf"/>
</dbReference>
<dbReference type="PROSITE" id="PS01272">
    <property type="entry name" value="GCKR"/>
    <property type="match status" value="1"/>
</dbReference>
<dbReference type="Pfam" id="PF22645">
    <property type="entry name" value="GKRP_SIS_N"/>
    <property type="match status" value="1"/>
</dbReference>
<dbReference type="InterPro" id="IPR001347">
    <property type="entry name" value="SIS_dom"/>
</dbReference>
<dbReference type="NCBIfam" id="NF009222">
    <property type="entry name" value="PRK12570.1"/>
    <property type="match status" value="1"/>
</dbReference>
<proteinExistence type="inferred from homology"/>
<feature type="active site" evidence="3">
    <location>
        <position position="479"/>
    </location>
</feature>
<dbReference type="InterPro" id="IPR005486">
    <property type="entry name" value="Glucokinase_regulatory_CS"/>
</dbReference>
<evidence type="ECO:0000259" key="4">
    <source>
        <dbReference type="PROSITE" id="PS51464"/>
    </source>
</evidence>
<comment type="catalytic activity">
    <reaction evidence="3">
        <text>N-acetyl-D-muramate 6-phosphate + H2O = N-acetyl-D-glucosamine 6-phosphate + (R)-lactate</text>
        <dbReference type="Rhea" id="RHEA:26410"/>
        <dbReference type="ChEBI" id="CHEBI:15377"/>
        <dbReference type="ChEBI" id="CHEBI:16004"/>
        <dbReference type="ChEBI" id="CHEBI:57513"/>
        <dbReference type="ChEBI" id="CHEBI:58722"/>
        <dbReference type="EC" id="4.2.1.126"/>
    </reaction>
</comment>
<evidence type="ECO:0000256" key="1">
    <source>
        <dbReference type="ARBA" id="ARBA00023239"/>
    </source>
</evidence>
<keyword evidence="2 3" id="KW-0119">Carbohydrate metabolism</keyword>
<organism evidence="5 6">
    <name type="scientific">Coraliomargarita algicola</name>
    <dbReference type="NCBI Taxonomy" id="3092156"/>
    <lineage>
        <taxon>Bacteria</taxon>
        <taxon>Pseudomonadati</taxon>
        <taxon>Verrucomicrobiota</taxon>
        <taxon>Opitutia</taxon>
        <taxon>Puniceicoccales</taxon>
        <taxon>Coraliomargaritaceae</taxon>
        <taxon>Coraliomargarita</taxon>
    </lineage>
</organism>
<dbReference type="EMBL" id="CP138858">
    <property type="protein sequence ID" value="WPJ96528.1"/>
    <property type="molecule type" value="Genomic_DNA"/>
</dbReference>
<evidence type="ECO:0000313" key="5">
    <source>
        <dbReference type="EMBL" id="WPJ96528.1"/>
    </source>
</evidence>
<dbReference type="InterPro" id="IPR005488">
    <property type="entry name" value="Etherase_MurQ"/>
</dbReference>
<evidence type="ECO:0000256" key="3">
    <source>
        <dbReference type="HAMAP-Rule" id="MF_00068"/>
    </source>
</evidence>
<dbReference type="CDD" id="cd24007">
    <property type="entry name" value="ASKHA_NBD_eukNAGK-like"/>
    <property type="match status" value="1"/>
</dbReference>
<dbReference type="Gene3D" id="3.30.420.40">
    <property type="match status" value="2"/>
</dbReference>
<keyword evidence="1 3" id="KW-0456">Lyase</keyword>
<dbReference type="PANTHER" id="PTHR10088">
    <property type="entry name" value="GLUCOKINASE REGULATORY PROTEIN"/>
    <property type="match status" value="1"/>
</dbReference>
<dbReference type="Pfam" id="PF01869">
    <property type="entry name" value="BcrAD_BadFG"/>
    <property type="match status" value="1"/>
</dbReference>
<comment type="similarity">
    <text evidence="3">Belongs to the GCKR-like family. MurNAc-6-P etherase subfamily.</text>
</comment>
<dbReference type="Proteomes" id="UP001324993">
    <property type="component" value="Chromosome"/>
</dbReference>
<dbReference type="InterPro" id="IPR040190">
    <property type="entry name" value="MURQ/GCKR"/>
</dbReference>
<name>A0ABZ0RM77_9BACT</name>
<feature type="active site" description="Proton donor" evidence="3">
    <location>
        <position position="448"/>
    </location>
</feature>
<protein>
    <recommendedName>
        <fullName evidence="3">N-acetylmuramic acid 6-phosphate etherase</fullName>
        <shortName evidence="3">MurNAc-6-P etherase</shortName>
        <ecNumber evidence="3">4.2.1.126</ecNumber>
    </recommendedName>
    <alternativeName>
        <fullName evidence="3">N-acetylmuramic acid 6-phosphate hydrolase</fullName>
    </alternativeName>
    <alternativeName>
        <fullName evidence="3">N-acetylmuramic acid 6-phosphate lyase</fullName>
    </alternativeName>
</protein>
<dbReference type="HAMAP" id="MF_00068">
    <property type="entry name" value="MurQ"/>
    <property type="match status" value="1"/>
</dbReference>
<dbReference type="PROSITE" id="PS51464">
    <property type="entry name" value="SIS"/>
    <property type="match status" value="1"/>
</dbReference>
<dbReference type="Gene3D" id="1.10.8.1080">
    <property type="match status" value="1"/>
</dbReference>
<evidence type="ECO:0000313" key="6">
    <source>
        <dbReference type="Proteomes" id="UP001324993"/>
    </source>
</evidence>
<dbReference type="SUPFAM" id="SSF53697">
    <property type="entry name" value="SIS domain"/>
    <property type="match status" value="1"/>
</dbReference>
<sequence length="667" mass="69794">MNHLKTDINSSGTEASEALYLSIDGGGSKTEAVAFRANGQVVAHVLLNRSLNPNGAEVAALQVLQQVYDELHAHISMDSVAGIFVGLAGGSNPEITARFESLVTRVFHCSQRVQVMHDALGALWSGGVEMPALVLIAGTGTVVYGMDAQGRELRVGGWGYLIGDAGGGYDIGRRALQAVMAAHDGVGEATSLTERVFQLCGVESAPDLIPQVYREGKKCISRLAPLVCVAASEGDPVAIQIVSDVAAALAQLLGDAYSIVSKGATASGPISVVLVGGMWRSPEIRRAFKAQLLDQDLDDAVNCIFPKLPPVYGGARFLMRQLGRQDEVAFGLRFEQTFIESTRLTEVDSSAQSVSKSVPNAAPPGLNLAILGTEAGDPALNELDTMDSLEIVQLIAKSNQQAVIAVSMAAESIAAAIEGIFPRLVAGGRLFYVGAGTSGRLGVLDASECPPTFGVPFETVQGVIAGGDSALMYPAEGAEDDAAQGGRDLLLRGLTDRDVVVAIAASGRTPYCIGALQVARKVGALTVSLSCNQAAALSDWAEFPIEVATGAEIIAGSTRMKAGTAQKIVLNMLTTTVMIRMGKVYAGHMVDMIASNQKLKLRARRIVMQAGALNSEAAATQLLEQAEGNMKVAIVMARTGIDAKCAQQLLATHGGYVRPAIQAQRVR</sequence>
<dbReference type="Gene3D" id="3.40.50.10490">
    <property type="entry name" value="Glucose-6-phosphate isomerase like protein, domain 1"/>
    <property type="match status" value="1"/>
</dbReference>
<dbReference type="InterPro" id="IPR043129">
    <property type="entry name" value="ATPase_NBD"/>
</dbReference>